<name>A0ABS9ZX10_9SPHI</name>
<comment type="caution">
    <text evidence="2">The sequence shown here is derived from an EMBL/GenBank/DDBJ whole genome shotgun (WGS) entry which is preliminary data.</text>
</comment>
<reference evidence="2" key="1">
    <citation type="submission" date="2022-03" db="EMBL/GenBank/DDBJ databases">
        <authorList>
            <person name="Woo C.Y."/>
        </authorList>
    </citation>
    <scope>NUCLEOTIDE SEQUENCE</scope>
    <source>
        <strain evidence="2">CYS-01</strain>
    </source>
</reference>
<evidence type="ECO:0000313" key="2">
    <source>
        <dbReference type="EMBL" id="MCJ0742854.1"/>
    </source>
</evidence>
<dbReference type="Proteomes" id="UP001165460">
    <property type="component" value="Unassembled WGS sequence"/>
</dbReference>
<sequence length="324" mass="36090">MKKMIFLLLLCLSAGLVRAQHEVIYSQYMFNNLLINPAYAGYKEDINITLLNRNQWVGIKDAPTTQSFIIDGAFFNNKNVGLGLSVMNDKVGIQGQTSFMANYAYRLPVGENSRLSFGLGLGAIQFTLNGNNAVVGDGSDRNFSGQQTYFSPDARFGIYFSNDRFYAGASVNNALTKILNENKERAKYVILPPTNFFLTVGGLLNVNESLKFKPSLMLRQDPNGYGNFDTNLSFLIKETLWLGASYRMGVDMLKNNQDINKTFQQNSLIGLVEVFIAKSVRVGYAFDYSLSKLNGYTGGSHEISVGLTIGKKEKYNALTSPRYF</sequence>
<dbReference type="RefSeq" id="WP_243361695.1">
    <property type="nucleotide sequence ID" value="NZ_JALGBH010000002.1"/>
</dbReference>
<keyword evidence="3" id="KW-1185">Reference proteome</keyword>
<feature type="chain" id="PRO_5047253651" evidence="1">
    <location>
        <begin position="20"/>
        <end position="324"/>
    </location>
</feature>
<dbReference type="EMBL" id="JALGBH010000002">
    <property type="protein sequence ID" value="MCJ0742854.1"/>
    <property type="molecule type" value="Genomic_DNA"/>
</dbReference>
<dbReference type="InterPro" id="IPR019861">
    <property type="entry name" value="PorP/SprF_Bacteroidetes"/>
</dbReference>
<evidence type="ECO:0000313" key="3">
    <source>
        <dbReference type="Proteomes" id="UP001165460"/>
    </source>
</evidence>
<evidence type="ECO:0000256" key="1">
    <source>
        <dbReference type="SAM" id="SignalP"/>
    </source>
</evidence>
<dbReference type="NCBIfam" id="TIGR03519">
    <property type="entry name" value="T9SS_PorP_fam"/>
    <property type="match status" value="1"/>
</dbReference>
<accession>A0ABS9ZX10</accession>
<proteinExistence type="predicted"/>
<gene>
    <name evidence="2" type="ORF">MMF97_09040</name>
</gene>
<feature type="signal peptide" evidence="1">
    <location>
        <begin position="1"/>
        <end position="19"/>
    </location>
</feature>
<organism evidence="2 3">
    <name type="scientific">Pedobacter montanisoli</name>
    <dbReference type="NCBI Taxonomy" id="2923277"/>
    <lineage>
        <taxon>Bacteria</taxon>
        <taxon>Pseudomonadati</taxon>
        <taxon>Bacteroidota</taxon>
        <taxon>Sphingobacteriia</taxon>
        <taxon>Sphingobacteriales</taxon>
        <taxon>Sphingobacteriaceae</taxon>
        <taxon>Pedobacter</taxon>
    </lineage>
</organism>
<protein>
    <submittedName>
        <fullName evidence="2">Type IX secretion system membrane protein PorP/SprF</fullName>
    </submittedName>
</protein>
<dbReference type="Pfam" id="PF11751">
    <property type="entry name" value="PorP_SprF"/>
    <property type="match status" value="1"/>
</dbReference>
<keyword evidence="1" id="KW-0732">Signal</keyword>